<dbReference type="Pfam" id="PF02498">
    <property type="entry name" value="Bro-N"/>
    <property type="match status" value="1"/>
</dbReference>
<dbReference type="EMBL" id="LT556085">
    <property type="protein sequence ID" value="SBA30620.1"/>
    <property type="molecule type" value="Genomic_DNA"/>
</dbReference>
<organism evidence="2 3">
    <name type="scientific">Citrobacter amalonaticus</name>
    <dbReference type="NCBI Taxonomy" id="35703"/>
    <lineage>
        <taxon>Bacteria</taxon>
        <taxon>Pseudomonadati</taxon>
        <taxon>Pseudomonadota</taxon>
        <taxon>Gammaproteobacteria</taxon>
        <taxon>Enterobacterales</taxon>
        <taxon>Enterobacteriaceae</taxon>
        <taxon>Citrobacter</taxon>
    </lineage>
</organism>
<protein>
    <recommendedName>
        <fullName evidence="1">Bro-N domain-containing protein</fullName>
    </recommendedName>
</protein>
<evidence type="ECO:0000259" key="1">
    <source>
        <dbReference type="PROSITE" id="PS51750"/>
    </source>
</evidence>
<dbReference type="PANTHER" id="PTHR36180:SF2">
    <property type="entry name" value="BRO FAMILY PROTEIN"/>
    <property type="match status" value="1"/>
</dbReference>
<dbReference type="RefSeq" id="WP_109740470.1">
    <property type="nucleotide sequence ID" value="NZ_LT556085.1"/>
</dbReference>
<proteinExistence type="predicted"/>
<dbReference type="SMART" id="SM01040">
    <property type="entry name" value="Bro-N"/>
    <property type="match status" value="1"/>
</dbReference>
<accession>A0AAX2BPX2</accession>
<name>A0AAX2BPX2_CITAM</name>
<feature type="domain" description="Bro-N" evidence="1">
    <location>
        <begin position="1"/>
        <end position="114"/>
    </location>
</feature>
<dbReference type="AlphaFoldDB" id="A0AAX2BPX2"/>
<evidence type="ECO:0000313" key="3">
    <source>
        <dbReference type="Proteomes" id="UP000245995"/>
    </source>
</evidence>
<sequence length="229" mass="25665">MSTQNPTSIFSFESVCNIRMFMIDGEPWFVTKDVCDALNIDVTQARKLDKRGWNKKGLYSIQTPGGKQELSVVSESGLYIIMLRCKEAMTEGTRAFRFLEWVTGEVLPQIRRTGRYVREELSPADKAQKVVASFMPAILEAMKSGEKQEYNAPLKPGYREQIHSPEGVIGLAEHSLLMNLLNKMQEDGHDVSGAAAEFTTMVSYIVGVSKCLNDIRTHAQYITKNTAGF</sequence>
<dbReference type="PANTHER" id="PTHR36180">
    <property type="entry name" value="DNA-BINDING PROTEIN-RELATED-RELATED"/>
    <property type="match status" value="1"/>
</dbReference>
<dbReference type="InterPro" id="IPR003497">
    <property type="entry name" value="BRO_N_domain"/>
</dbReference>
<gene>
    <name evidence="2" type="ORF">CITRO92_4579</name>
</gene>
<dbReference type="PROSITE" id="PS51750">
    <property type="entry name" value="BRO_N"/>
    <property type="match status" value="1"/>
</dbReference>
<evidence type="ECO:0000313" key="2">
    <source>
        <dbReference type="EMBL" id="SBA30620.1"/>
    </source>
</evidence>
<reference evidence="2 3" key="1">
    <citation type="submission" date="2016-04" db="EMBL/GenBank/DDBJ databases">
        <authorList>
            <person name="Regsiter A."/>
            <person name="William W."/>
        </authorList>
    </citation>
    <scope>NUCLEOTIDE SEQUENCE [LARGE SCALE GENOMIC DNA]</scope>
    <source>
        <strain evidence="2 3">92</strain>
    </source>
</reference>
<dbReference type="Proteomes" id="UP000245995">
    <property type="component" value="Chromosome CITRO92"/>
</dbReference>